<evidence type="ECO:0000313" key="2">
    <source>
        <dbReference type="EMBL" id="UQC90023.1"/>
    </source>
</evidence>
<dbReference type="Proteomes" id="UP000830671">
    <property type="component" value="Chromosome 8"/>
</dbReference>
<dbReference type="KEGG" id="clup:CLUP02_15554"/>
<name>A0A9Q8WNE0_9PEZI</name>
<reference evidence="2" key="1">
    <citation type="journal article" date="2021" name="Mol. Plant Microbe Interact.">
        <title>Complete Genome Sequence of the Plant-Pathogenic Fungus Colletotrichum lupini.</title>
        <authorList>
            <person name="Baroncelli R."/>
            <person name="Pensec F."/>
            <person name="Da Lio D."/>
            <person name="Boufleur T."/>
            <person name="Vicente I."/>
            <person name="Sarrocco S."/>
            <person name="Picot A."/>
            <person name="Baraldi E."/>
            <person name="Sukno S."/>
            <person name="Thon M."/>
            <person name="Le Floch G."/>
        </authorList>
    </citation>
    <scope>NUCLEOTIDE SEQUENCE</scope>
    <source>
        <strain evidence="2">IMI 504893</strain>
    </source>
</reference>
<sequence>MSYQVDYWSIEPLCGRRDTGDNDQATHIPGRNSHSSIRVAALPRSGIRPSLHGLVDYDRSRGLRSPVRL</sequence>
<proteinExistence type="predicted"/>
<dbReference type="GeneID" id="73349488"/>
<organism evidence="2 3">
    <name type="scientific">Colletotrichum lupini</name>
    <dbReference type="NCBI Taxonomy" id="145971"/>
    <lineage>
        <taxon>Eukaryota</taxon>
        <taxon>Fungi</taxon>
        <taxon>Dikarya</taxon>
        <taxon>Ascomycota</taxon>
        <taxon>Pezizomycotina</taxon>
        <taxon>Sordariomycetes</taxon>
        <taxon>Hypocreomycetidae</taxon>
        <taxon>Glomerellales</taxon>
        <taxon>Glomerellaceae</taxon>
        <taxon>Colletotrichum</taxon>
        <taxon>Colletotrichum acutatum species complex</taxon>
    </lineage>
</organism>
<evidence type="ECO:0000256" key="1">
    <source>
        <dbReference type="SAM" id="MobiDB-lite"/>
    </source>
</evidence>
<gene>
    <name evidence="2" type="ORF">CLUP02_15554</name>
</gene>
<accession>A0A9Q8WNE0</accession>
<dbReference type="AlphaFoldDB" id="A0A9Q8WNE0"/>
<dbReference type="RefSeq" id="XP_049151624.1">
    <property type="nucleotide sequence ID" value="XM_049294478.1"/>
</dbReference>
<protein>
    <submittedName>
        <fullName evidence="2">Uncharacterized protein</fullName>
    </submittedName>
</protein>
<evidence type="ECO:0000313" key="3">
    <source>
        <dbReference type="Proteomes" id="UP000830671"/>
    </source>
</evidence>
<dbReference type="EMBL" id="CP019480">
    <property type="protein sequence ID" value="UQC90023.1"/>
    <property type="molecule type" value="Genomic_DNA"/>
</dbReference>
<feature type="region of interest" description="Disordered" evidence="1">
    <location>
        <begin position="16"/>
        <end position="37"/>
    </location>
</feature>
<keyword evidence="3" id="KW-1185">Reference proteome</keyword>